<evidence type="ECO:0000313" key="2">
    <source>
        <dbReference type="EMBL" id="ABL88961.1"/>
    </source>
</evidence>
<dbReference type="InterPro" id="IPR036485">
    <property type="entry name" value="Glu_synth_asu_C_sf"/>
</dbReference>
<dbReference type="EC" id="1.4.1.13" evidence="2"/>
<keyword evidence="3" id="KW-1185">Reference proteome</keyword>
<dbReference type="InterPro" id="IPR017932">
    <property type="entry name" value="GATase_2_dom"/>
</dbReference>
<dbReference type="SUPFAM" id="SSF69336">
    <property type="entry name" value="Alpha subunit of glutamate synthase, C-terminal domain"/>
    <property type="match status" value="1"/>
</dbReference>
<dbReference type="InterPro" id="IPR012075">
    <property type="entry name" value="Glu_synth_lsu_1/3"/>
</dbReference>
<evidence type="ECO:0000313" key="3">
    <source>
        <dbReference type="Proteomes" id="UP000002595"/>
    </source>
</evidence>
<gene>
    <name evidence="2" type="ordered locus">Pisl_1812</name>
</gene>
<dbReference type="SUPFAM" id="SSF56235">
    <property type="entry name" value="N-terminal nucleophile aminohydrolases (Ntn hydrolases)"/>
    <property type="match status" value="1"/>
</dbReference>
<name>A1RVH9_PYRIL</name>
<proteinExistence type="predicted"/>
<sequence>MCGIFGVYSLDGEYIQGDTVIKALAVMRERGTQHGAGVALYNPSRWVKTKFFTTSPPADAVEVYKLPGGLYDVVKYGDGDINGVVYMKSAWLDVYKVIGWPEALVEMYRVDKKKSIAWLGHTRYPTNSPGGFPYYSHPFSAGDVAIVHNGDLSSYGSNINLLRYEFGYRDFTGNDSEAIAYLLWELSKKYGVEKAVEELMYGKEVRGARLDGPYAVVFIVGGPRPVFGAFVDTQHFRPLYAGFAKDRLYVASEAAAIKAVAKNGVDIWALRGGEYILVSGGEIWGKFTKRSIYPEIPLPPPEVIDASTYGTIELAREVRRQLKEKGYVNVINVMGHRYIGNGMEGGVLRAWGIVGNASANVMSGGEFYIYGDAQEDLGDAMNGGLIAVYGSVGDAVGQAKRGGEIYIYGNANNRAGIQHRGGVLVIGGSAGDYLGEYMGGGVILVLRHTWQEEVGRRIGAGMVGGTIYIRGEVDKSKIGGGVDHERLDRYIRALKAAGLDVDVKKAMEDPHVRKIFSLYHHVEVRELTEEELNYLRPYVQRFNALFNEDVKIERDVFTVIRVAEFQRE</sequence>
<dbReference type="AlphaFoldDB" id="A1RVH9"/>
<dbReference type="InterPro" id="IPR002489">
    <property type="entry name" value="Glu_synth_asu_C"/>
</dbReference>
<accession>A1RVH9</accession>
<dbReference type="PIRSF" id="PIRSF036632">
    <property type="entry name" value="GOGAT_lg_1_3"/>
    <property type="match status" value="1"/>
</dbReference>
<dbReference type="EMBL" id="CP000504">
    <property type="protein sequence ID" value="ABL88961.1"/>
    <property type="molecule type" value="Genomic_DNA"/>
</dbReference>
<dbReference type="GO" id="GO:0004355">
    <property type="term" value="F:glutamate synthase (NADPH) activity"/>
    <property type="evidence" value="ECO:0007669"/>
    <property type="project" value="UniProtKB-EC"/>
</dbReference>
<dbReference type="RefSeq" id="WP_011763536.1">
    <property type="nucleotide sequence ID" value="NC_008701.1"/>
</dbReference>
<dbReference type="KEGG" id="pis:Pisl_1812"/>
<dbReference type="eggNOG" id="arCOG00095">
    <property type="taxonomic scope" value="Archaea"/>
</dbReference>
<dbReference type="OrthoDB" id="2513at2157"/>
<evidence type="ECO:0000259" key="1">
    <source>
        <dbReference type="PROSITE" id="PS51278"/>
    </source>
</evidence>
<dbReference type="Pfam" id="PF01493">
    <property type="entry name" value="GXGXG"/>
    <property type="match status" value="1"/>
</dbReference>
<dbReference type="PROSITE" id="PS51278">
    <property type="entry name" value="GATASE_TYPE_2"/>
    <property type="match status" value="1"/>
</dbReference>
<dbReference type="PANTHER" id="PTHR39673:SF5">
    <property type="entry name" value="TUNGSTEN-CONTAINING FORMYLMETHANOFURAN DEHYDROGENASE 2 SUBUNIT C"/>
    <property type="match status" value="1"/>
</dbReference>
<dbReference type="Gene3D" id="2.160.20.60">
    <property type="entry name" value="Glutamate synthase, alpha subunit, C-terminal domain"/>
    <property type="match status" value="1"/>
</dbReference>
<dbReference type="HOGENOM" id="CLU_424917_0_0_2"/>
<dbReference type="STRING" id="384616.Pisl_1812"/>
<protein>
    <submittedName>
        <fullName evidence="2">Glutamate synthase (NADPH) GltB1 subunit</fullName>
        <ecNumber evidence="2">1.4.1.13</ecNumber>
    </submittedName>
</protein>
<organism evidence="2 3">
    <name type="scientific">Pyrobaculum islandicum (strain DSM 4184 / JCM 9189 / GEO3)</name>
    <dbReference type="NCBI Taxonomy" id="384616"/>
    <lineage>
        <taxon>Archaea</taxon>
        <taxon>Thermoproteota</taxon>
        <taxon>Thermoprotei</taxon>
        <taxon>Thermoproteales</taxon>
        <taxon>Thermoproteaceae</taxon>
        <taxon>Pyrobaculum</taxon>
    </lineage>
</organism>
<dbReference type="Proteomes" id="UP000002595">
    <property type="component" value="Chromosome"/>
</dbReference>
<reference evidence="2" key="1">
    <citation type="submission" date="2006-12" db="EMBL/GenBank/DDBJ databases">
        <title>Complete sequence of Pyrobaculum islandicum DSM 4184.</title>
        <authorList>
            <person name="Copeland A."/>
            <person name="Lucas S."/>
            <person name="Lapidus A."/>
            <person name="Barry K."/>
            <person name="Detter J.C."/>
            <person name="Glavina del Rio T."/>
            <person name="Dalin E."/>
            <person name="Tice H."/>
            <person name="Pitluck S."/>
            <person name="Meincke L."/>
            <person name="Brettin T."/>
            <person name="Bruce D."/>
            <person name="Han C."/>
            <person name="Tapia R."/>
            <person name="Gilna P."/>
            <person name="Schmutz J."/>
            <person name="Larimer F."/>
            <person name="Land M."/>
            <person name="Hauser L."/>
            <person name="Kyrpides N."/>
            <person name="Mikhailova N."/>
            <person name="Cozen A.E."/>
            <person name="Fitz-Gibbon S.T."/>
            <person name="House C.H."/>
            <person name="Saltikov C."/>
            <person name="Lowe T."/>
            <person name="Richardson P."/>
        </authorList>
    </citation>
    <scope>NUCLEOTIDE SEQUENCE [LARGE SCALE GENOMIC DNA]</scope>
    <source>
        <strain evidence="2">DSM 4184</strain>
    </source>
</reference>
<dbReference type="GeneID" id="4617091"/>
<dbReference type="Gene3D" id="3.60.20.10">
    <property type="entry name" value="Glutamine Phosphoribosylpyrophosphate, subunit 1, domain 1"/>
    <property type="match status" value="1"/>
</dbReference>
<dbReference type="InterPro" id="IPR029055">
    <property type="entry name" value="Ntn_hydrolases_N"/>
</dbReference>
<dbReference type="PANTHER" id="PTHR39673">
    <property type="entry name" value="TUNGSTEN FORMYLMETHANOFURAN DEHYDROGENASE, SUBUNIT C (FWDC)"/>
    <property type="match status" value="1"/>
</dbReference>
<feature type="domain" description="Glutamine amidotransferase type-2" evidence="1">
    <location>
        <begin position="2"/>
        <end position="281"/>
    </location>
</feature>
<keyword evidence="2" id="KW-0560">Oxidoreductase</keyword>